<name>A0A8D8A9D2_CULPI</name>
<protein>
    <submittedName>
        <fullName evidence="2">(northern house mosquito) hypothetical protein</fullName>
    </submittedName>
</protein>
<dbReference type="AlphaFoldDB" id="A0A8D8A9D2"/>
<dbReference type="PROSITE" id="PS51257">
    <property type="entry name" value="PROKAR_LIPOPROTEIN"/>
    <property type="match status" value="1"/>
</dbReference>
<dbReference type="EMBL" id="HBUE01021311">
    <property type="protein sequence ID" value="CAG6452759.1"/>
    <property type="molecule type" value="Transcribed_RNA"/>
</dbReference>
<accession>A0A8D8A9D2</accession>
<sequence>MTADRFTRRTKRSACWRSGPGSADQTGCTASGTGCGPAAGALEEPACWTRCGPAVAPPGCTSGTAPATQTPPTAGRCLPGRRKCPAGAATPPANFPAACSSWVDAADRPALPTTTTTNCLRRHRWVCSWRGRAAVPPQRSLPTCCRHFPSCSGLPRRQLLRLRTRRRMTKACTRRTIPACGHCSGARTTTRTIRAGPTRSVCPPGDIRTRQTRSVPAWVRAACGSSSRMTTTPADTRSGP</sequence>
<organism evidence="2">
    <name type="scientific">Culex pipiens</name>
    <name type="common">House mosquito</name>
    <dbReference type="NCBI Taxonomy" id="7175"/>
    <lineage>
        <taxon>Eukaryota</taxon>
        <taxon>Metazoa</taxon>
        <taxon>Ecdysozoa</taxon>
        <taxon>Arthropoda</taxon>
        <taxon>Hexapoda</taxon>
        <taxon>Insecta</taxon>
        <taxon>Pterygota</taxon>
        <taxon>Neoptera</taxon>
        <taxon>Endopterygota</taxon>
        <taxon>Diptera</taxon>
        <taxon>Nematocera</taxon>
        <taxon>Culicoidea</taxon>
        <taxon>Culicidae</taxon>
        <taxon>Culicinae</taxon>
        <taxon>Culicini</taxon>
        <taxon>Culex</taxon>
        <taxon>Culex</taxon>
    </lineage>
</organism>
<evidence type="ECO:0000256" key="1">
    <source>
        <dbReference type="SAM" id="MobiDB-lite"/>
    </source>
</evidence>
<dbReference type="EMBL" id="HBUE01021317">
    <property type="protein sequence ID" value="CAG6452768.1"/>
    <property type="molecule type" value="Transcribed_RNA"/>
</dbReference>
<evidence type="ECO:0000313" key="2">
    <source>
        <dbReference type="EMBL" id="CAG6452768.1"/>
    </source>
</evidence>
<feature type="region of interest" description="Disordered" evidence="1">
    <location>
        <begin position="1"/>
        <end position="29"/>
    </location>
</feature>
<reference evidence="2" key="1">
    <citation type="submission" date="2021-05" db="EMBL/GenBank/DDBJ databases">
        <authorList>
            <person name="Alioto T."/>
            <person name="Alioto T."/>
            <person name="Gomez Garrido J."/>
        </authorList>
    </citation>
    <scope>NUCLEOTIDE SEQUENCE</scope>
</reference>
<proteinExistence type="predicted"/>